<organism evidence="2 3">
    <name type="scientific">Roseateles toxinivorans</name>
    <dbReference type="NCBI Taxonomy" id="270368"/>
    <lineage>
        <taxon>Bacteria</taxon>
        <taxon>Pseudomonadati</taxon>
        <taxon>Pseudomonadota</taxon>
        <taxon>Betaproteobacteria</taxon>
        <taxon>Burkholderiales</taxon>
        <taxon>Sphaerotilaceae</taxon>
        <taxon>Roseateles</taxon>
    </lineage>
</organism>
<comment type="caution">
    <text evidence="2">The sequence shown here is derived from an EMBL/GenBank/DDBJ whole genome shotgun (WGS) entry which is preliminary data.</text>
</comment>
<feature type="compositionally biased region" description="Pro residues" evidence="1">
    <location>
        <begin position="31"/>
        <end position="40"/>
    </location>
</feature>
<dbReference type="RefSeq" id="WP_133701437.1">
    <property type="nucleotide sequence ID" value="NZ_SNXS01000003.1"/>
</dbReference>
<feature type="region of interest" description="Disordered" evidence="1">
    <location>
        <begin position="23"/>
        <end position="62"/>
    </location>
</feature>
<gene>
    <name evidence="2" type="ORF">DES47_103661</name>
</gene>
<evidence type="ECO:0000313" key="2">
    <source>
        <dbReference type="EMBL" id="TDP71679.1"/>
    </source>
</evidence>
<reference evidence="2 3" key="1">
    <citation type="submission" date="2019-03" db="EMBL/GenBank/DDBJ databases">
        <title>Genomic Encyclopedia of Type Strains, Phase IV (KMG-IV): sequencing the most valuable type-strain genomes for metagenomic binning, comparative biology and taxonomic classification.</title>
        <authorList>
            <person name="Goeker M."/>
        </authorList>
    </citation>
    <scope>NUCLEOTIDE SEQUENCE [LARGE SCALE GENOMIC DNA]</scope>
    <source>
        <strain evidence="2 3">DSM 16998</strain>
    </source>
</reference>
<sequence>MSDREGSGFLSRWARRKAEVRQGLPVDEVQPLPPVVPPTPVAAVPAPEPALEEKPPAPAEPLPTLADVAALGQDASYSRFMASGVDADVKRAALKKLFAEPQFNVMDGLDIYIDDYGKPDPLPPGMLRQMNQSWALGLFGDEEREPSEKRTEDGVDTGTPAVAAPSELSQSADEAPLATPGTPTDTQAPTDEDPDLQLQPDDATGCGGAESQRR</sequence>
<keyword evidence="3" id="KW-1185">Reference proteome</keyword>
<name>A0A4R6QMG2_9BURK</name>
<feature type="region of interest" description="Disordered" evidence="1">
    <location>
        <begin position="137"/>
        <end position="214"/>
    </location>
</feature>
<evidence type="ECO:0000313" key="3">
    <source>
        <dbReference type="Proteomes" id="UP000295361"/>
    </source>
</evidence>
<dbReference type="InterPro" id="IPR021735">
    <property type="entry name" value="DUF3306"/>
</dbReference>
<proteinExistence type="predicted"/>
<dbReference type="Pfam" id="PF11748">
    <property type="entry name" value="DUF3306"/>
    <property type="match status" value="1"/>
</dbReference>
<dbReference type="InParanoid" id="A0A4R6QMG2"/>
<dbReference type="AlphaFoldDB" id="A0A4R6QMG2"/>
<dbReference type="Proteomes" id="UP000295361">
    <property type="component" value="Unassembled WGS sequence"/>
</dbReference>
<protein>
    <submittedName>
        <fullName evidence="2">Uncharacterized protein DUF3306</fullName>
    </submittedName>
</protein>
<accession>A0A4R6QMG2</accession>
<dbReference type="OrthoDB" id="8776025at2"/>
<evidence type="ECO:0000256" key="1">
    <source>
        <dbReference type="SAM" id="MobiDB-lite"/>
    </source>
</evidence>
<dbReference type="EMBL" id="SNXS01000003">
    <property type="protein sequence ID" value="TDP71679.1"/>
    <property type="molecule type" value="Genomic_DNA"/>
</dbReference>